<dbReference type="AlphaFoldDB" id="A0A1H9B2T6"/>
<dbReference type="Pfam" id="PF00248">
    <property type="entry name" value="Aldo_ket_red"/>
    <property type="match status" value="1"/>
</dbReference>
<proteinExistence type="predicted"/>
<dbReference type="InterPro" id="IPR036812">
    <property type="entry name" value="NAD(P)_OxRdtase_dom_sf"/>
</dbReference>
<dbReference type="InterPro" id="IPR044477">
    <property type="entry name" value="FDH-like"/>
</dbReference>
<evidence type="ECO:0000313" key="3">
    <source>
        <dbReference type="Proteomes" id="UP000198504"/>
    </source>
</evidence>
<dbReference type="EMBL" id="FOFA01000001">
    <property type="protein sequence ID" value="SEP82973.1"/>
    <property type="molecule type" value="Genomic_DNA"/>
</dbReference>
<name>A0A1H9B2T6_9ACTN</name>
<dbReference type="STRING" id="1036181.SAMN05421756_101813"/>
<accession>A0A1H9B2T6</accession>
<dbReference type="RefSeq" id="WP_091177760.1">
    <property type="nucleotide sequence ID" value="NZ_FOFA01000001.1"/>
</dbReference>
<dbReference type="CDD" id="cd19162">
    <property type="entry name" value="AKR_FDH"/>
    <property type="match status" value="1"/>
</dbReference>
<evidence type="ECO:0000259" key="1">
    <source>
        <dbReference type="Pfam" id="PF00248"/>
    </source>
</evidence>
<organism evidence="2 3">
    <name type="scientific">Microlunatus flavus</name>
    <dbReference type="NCBI Taxonomy" id="1036181"/>
    <lineage>
        <taxon>Bacteria</taxon>
        <taxon>Bacillati</taxon>
        <taxon>Actinomycetota</taxon>
        <taxon>Actinomycetes</taxon>
        <taxon>Propionibacteriales</taxon>
        <taxon>Propionibacteriaceae</taxon>
        <taxon>Microlunatus</taxon>
    </lineage>
</organism>
<dbReference type="InterPro" id="IPR023210">
    <property type="entry name" value="NADP_OxRdtase_dom"/>
</dbReference>
<dbReference type="Proteomes" id="UP000198504">
    <property type="component" value="Unassembled WGS sequence"/>
</dbReference>
<dbReference type="Gene3D" id="3.20.20.100">
    <property type="entry name" value="NADP-dependent oxidoreductase domain"/>
    <property type="match status" value="1"/>
</dbReference>
<dbReference type="GO" id="GO:0005829">
    <property type="term" value="C:cytosol"/>
    <property type="evidence" value="ECO:0007669"/>
    <property type="project" value="TreeGrafter"/>
</dbReference>
<gene>
    <name evidence="2" type="ORF">SAMN05421756_101813</name>
</gene>
<dbReference type="OrthoDB" id="9768851at2"/>
<feature type="domain" description="NADP-dependent oxidoreductase" evidence="1">
    <location>
        <begin position="13"/>
        <end position="320"/>
    </location>
</feature>
<sequence length="330" mass="34703">MSADRTPAVALPPLGYGAAALGNLYRPISDAEATALVDAAWDAGTRYFDVAPHYGLGLAERRLGQALATRPRAEYLLSTKVGRLLEPSPATAGQRDSDFFVPADRRRVWDASEAGVRRSLAESSERTGIERFDVAFLHDPEEYVAEGEALDAVVVEGLEGLARLRAEGAVGAIGVGTKSVDALLAAVRTGLPDVVMLAGRYTLLEQPAAAELLPACLAAGVRVVAVGVFNSGALAEDVPRGDLPYEYGAMPPEVLERVQRLADLCRRHGTSLPTAALHFPLRHPAVASVVVGADTPAQVRQNVARSAEEVPESLWEELAALQGADGGTGA</sequence>
<dbReference type="InterPro" id="IPR020471">
    <property type="entry name" value="AKR"/>
</dbReference>
<reference evidence="3" key="1">
    <citation type="submission" date="2016-10" db="EMBL/GenBank/DDBJ databases">
        <authorList>
            <person name="Varghese N."/>
            <person name="Submissions S."/>
        </authorList>
    </citation>
    <scope>NUCLEOTIDE SEQUENCE [LARGE SCALE GENOMIC DNA]</scope>
    <source>
        <strain evidence="3">CGMCC 4.6856</strain>
    </source>
</reference>
<dbReference type="PANTHER" id="PTHR42686">
    <property type="entry name" value="GH17980P-RELATED"/>
    <property type="match status" value="1"/>
</dbReference>
<dbReference type="SUPFAM" id="SSF51430">
    <property type="entry name" value="NAD(P)-linked oxidoreductase"/>
    <property type="match status" value="1"/>
</dbReference>
<protein>
    <submittedName>
        <fullName evidence="2">D-threo-aldose 1-dehydrogenase</fullName>
    </submittedName>
</protein>
<dbReference type="PANTHER" id="PTHR42686:SF1">
    <property type="entry name" value="GH17980P-RELATED"/>
    <property type="match status" value="1"/>
</dbReference>
<dbReference type="GO" id="GO:0016491">
    <property type="term" value="F:oxidoreductase activity"/>
    <property type="evidence" value="ECO:0007669"/>
    <property type="project" value="InterPro"/>
</dbReference>
<keyword evidence="3" id="KW-1185">Reference proteome</keyword>
<evidence type="ECO:0000313" key="2">
    <source>
        <dbReference type="EMBL" id="SEP82973.1"/>
    </source>
</evidence>